<name>A0A811T9A5_9EURY</name>
<comment type="caution">
    <text evidence="8">The sequence shown here is derived from an EMBL/GenBank/DDBJ whole genome shotgun (WGS) entry which is preliminary data.</text>
</comment>
<evidence type="ECO:0000256" key="5">
    <source>
        <dbReference type="PROSITE-ProRule" id="PRU00277"/>
    </source>
</evidence>
<dbReference type="EC" id="5.2.1.8" evidence="6"/>
<comment type="catalytic activity">
    <reaction evidence="1 5 6">
        <text>[protein]-peptidylproline (omega=180) = [protein]-peptidylproline (omega=0)</text>
        <dbReference type="Rhea" id="RHEA:16237"/>
        <dbReference type="Rhea" id="RHEA-COMP:10747"/>
        <dbReference type="Rhea" id="RHEA-COMP:10748"/>
        <dbReference type="ChEBI" id="CHEBI:83833"/>
        <dbReference type="ChEBI" id="CHEBI:83834"/>
        <dbReference type="EC" id="5.2.1.8"/>
    </reaction>
</comment>
<dbReference type="SUPFAM" id="SSF54534">
    <property type="entry name" value="FKBP-like"/>
    <property type="match status" value="1"/>
</dbReference>
<dbReference type="EMBL" id="CAJHIS010000002">
    <property type="protein sequence ID" value="CAD6491385.1"/>
    <property type="molecule type" value="Genomic_DNA"/>
</dbReference>
<dbReference type="PANTHER" id="PTHR47861">
    <property type="entry name" value="FKBP-TYPE PEPTIDYL-PROLYL CIS-TRANS ISOMERASE SLYD"/>
    <property type="match status" value="1"/>
</dbReference>
<protein>
    <recommendedName>
        <fullName evidence="6">Peptidyl-prolyl cis-trans isomerase</fullName>
        <ecNumber evidence="6">5.2.1.8</ecNumber>
    </recommendedName>
</protein>
<sequence length="226" mass="25883">MIQKGDFIKLTYTGQIKDENGEIFDTTDEQIARDNDIYDDAYSYNEEIIIVGAGYALEGLEEDVIGKEVGYNGAVSIPPEKGFGEYDPELIKSYNINQFKEKIEVGAMVQIDGKYGTVHRVIGRRVQVDFNNLLSNETLYYTYKIEEKIEDELEKIKRLMHLYTKETPGVDINNSTATMDVPIKISQMPQWAVSKRKLAEEIIKYTNITEVIYTETYTENNIKTAT</sequence>
<dbReference type="InterPro" id="IPR046357">
    <property type="entry name" value="PPIase_dom_sf"/>
</dbReference>
<dbReference type="AlphaFoldDB" id="A0A811T9A5"/>
<dbReference type="InterPro" id="IPR001179">
    <property type="entry name" value="PPIase_FKBP_dom"/>
</dbReference>
<dbReference type="Pfam" id="PF00254">
    <property type="entry name" value="FKBP_C"/>
    <property type="match status" value="1"/>
</dbReference>
<dbReference type="PROSITE" id="PS50059">
    <property type="entry name" value="FKBP_PPIASE"/>
    <property type="match status" value="1"/>
</dbReference>
<evidence type="ECO:0000256" key="2">
    <source>
        <dbReference type="ARBA" id="ARBA00006577"/>
    </source>
</evidence>
<reference evidence="8" key="1">
    <citation type="submission" date="2020-10" db="EMBL/GenBank/DDBJ databases">
        <authorList>
            <person name="Hahn C.J."/>
            <person name="Laso-Perez R."/>
            <person name="Vulcano F."/>
            <person name="Vaziourakis K.-M."/>
            <person name="Stokke R."/>
            <person name="Steen I.H."/>
            <person name="Teske A."/>
            <person name="Boetius A."/>
            <person name="Liebeke M."/>
            <person name="Amann R."/>
            <person name="Knittel K."/>
        </authorList>
    </citation>
    <scope>NUCLEOTIDE SEQUENCE</scope>
    <source>
        <strain evidence="8">Gfbio:e3339647-f889-4370-9287-4fb5cb688e4c:AG392D22_GoMArc1</strain>
    </source>
</reference>
<evidence type="ECO:0000256" key="6">
    <source>
        <dbReference type="RuleBase" id="RU003915"/>
    </source>
</evidence>
<dbReference type="Gene3D" id="3.10.50.40">
    <property type="match status" value="1"/>
</dbReference>
<evidence type="ECO:0000256" key="3">
    <source>
        <dbReference type="ARBA" id="ARBA00023110"/>
    </source>
</evidence>
<dbReference type="Gene3D" id="2.40.10.330">
    <property type="match status" value="1"/>
</dbReference>
<dbReference type="Proteomes" id="UP000634805">
    <property type="component" value="Unassembled WGS sequence"/>
</dbReference>
<evidence type="ECO:0000313" key="8">
    <source>
        <dbReference type="EMBL" id="CAD6491385.1"/>
    </source>
</evidence>
<proteinExistence type="inferred from homology"/>
<dbReference type="InterPro" id="IPR048261">
    <property type="entry name" value="SlpA/SlyD-like_ins_sf"/>
</dbReference>
<dbReference type="Gene3D" id="3.30.70.2210">
    <property type="match status" value="1"/>
</dbReference>
<dbReference type="PANTHER" id="PTHR47861:SF2">
    <property type="entry name" value="LONG-TYPE PEPTIDYL-PROLYL CIS-TRANS ISOMERASE"/>
    <property type="match status" value="1"/>
</dbReference>
<keyword evidence="3 5" id="KW-0697">Rotamase</keyword>
<comment type="similarity">
    <text evidence="2 6">Belongs to the FKBP-type PPIase family.</text>
</comment>
<evidence type="ECO:0000313" key="9">
    <source>
        <dbReference type="Proteomes" id="UP000634805"/>
    </source>
</evidence>
<accession>A0A811T9A5</accession>
<dbReference type="GO" id="GO:0003755">
    <property type="term" value="F:peptidyl-prolyl cis-trans isomerase activity"/>
    <property type="evidence" value="ECO:0007669"/>
    <property type="project" value="UniProtKB-UniRule"/>
</dbReference>
<evidence type="ECO:0000256" key="1">
    <source>
        <dbReference type="ARBA" id="ARBA00000971"/>
    </source>
</evidence>
<evidence type="ECO:0000256" key="4">
    <source>
        <dbReference type="ARBA" id="ARBA00023235"/>
    </source>
</evidence>
<evidence type="ECO:0000259" key="7">
    <source>
        <dbReference type="PROSITE" id="PS50059"/>
    </source>
</evidence>
<keyword evidence="4 5" id="KW-0413">Isomerase</keyword>
<gene>
    <name evidence="8" type="ORF">EMLJLAPB_00133</name>
</gene>
<feature type="domain" description="PPIase FKBP-type" evidence="7">
    <location>
        <begin position="5"/>
        <end position="85"/>
    </location>
</feature>
<organism evidence="8 9">
    <name type="scientific">Candidatus Argoarchaeum ethanivorans</name>
    <dbReference type="NCBI Taxonomy" id="2608793"/>
    <lineage>
        <taxon>Archaea</taxon>
        <taxon>Methanobacteriati</taxon>
        <taxon>Methanobacteriota</taxon>
        <taxon>Stenosarchaea group</taxon>
        <taxon>Methanomicrobia</taxon>
        <taxon>Methanosarcinales</taxon>
        <taxon>Methanosarcinales incertae sedis</taxon>
        <taxon>GOM Arc I cluster</taxon>
        <taxon>Candidatus Argoarchaeum</taxon>
    </lineage>
</organism>